<gene>
    <name evidence="1" type="ORF">GCM10022254_68450</name>
</gene>
<sequence>MSELEVALKYLHKDSETWTQGGKVMEKAAQEVAAMKDLSAGFGYLGKKANCDTTYATLNDTLVSVGMQAGKVFRDASHKLDTVAKAYEHAEELSADQVKKIRHGWHI</sequence>
<evidence type="ECO:0008006" key="3">
    <source>
        <dbReference type="Google" id="ProtNLM"/>
    </source>
</evidence>
<accession>A0ABP8CMT8</accession>
<proteinExistence type="predicted"/>
<keyword evidence="2" id="KW-1185">Reference proteome</keyword>
<comment type="caution">
    <text evidence="1">The sequence shown here is derived from an EMBL/GenBank/DDBJ whole genome shotgun (WGS) entry which is preliminary data.</text>
</comment>
<dbReference type="RefSeq" id="WP_344905886.1">
    <property type="nucleotide sequence ID" value="NZ_BAABAS010000026.1"/>
</dbReference>
<reference evidence="2" key="1">
    <citation type="journal article" date="2019" name="Int. J. Syst. Evol. Microbiol.">
        <title>The Global Catalogue of Microorganisms (GCM) 10K type strain sequencing project: providing services to taxonomists for standard genome sequencing and annotation.</title>
        <authorList>
            <consortium name="The Broad Institute Genomics Platform"/>
            <consortium name="The Broad Institute Genome Sequencing Center for Infectious Disease"/>
            <person name="Wu L."/>
            <person name="Ma J."/>
        </authorList>
    </citation>
    <scope>NUCLEOTIDE SEQUENCE [LARGE SCALE GENOMIC DNA]</scope>
    <source>
        <strain evidence="2">JCM 17440</strain>
    </source>
</reference>
<organism evidence="1 2">
    <name type="scientific">Actinomadura meridiana</name>
    <dbReference type="NCBI Taxonomy" id="559626"/>
    <lineage>
        <taxon>Bacteria</taxon>
        <taxon>Bacillati</taxon>
        <taxon>Actinomycetota</taxon>
        <taxon>Actinomycetes</taxon>
        <taxon>Streptosporangiales</taxon>
        <taxon>Thermomonosporaceae</taxon>
        <taxon>Actinomadura</taxon>
    </lineage>
</organism>
<dbReference type="Proteomes" id="UP001501710">
    <property type="component" value="Unassembled WGS sequence"/>
</dbReference>
<evidence type="ECO:0000313" key="1">
    <source>
        <dbReference type="EMBL" id="GAA4241069.1"/>
    </source>
</evidence>
<dbReference type="EMBL" id="BAABAS010000026">
    <property type="protein sequence ID" value="GAA4241069.1"/>
    <property type="molecule type" value="Genomic_DNA"/>
</dbReference>
<name>A0ABP8CMT8_9ACTN</name>
<evidence type="ECO:0000313" key="2">
    <source>
        <dbReference type="Proteomes" id="UP001501710"/>
    </source>
</evidence>
<protein>
    <recommendedName>
        <fullName evidence="3">Excreted virulence factor EspC, type VII ESX diderm</fullName>
    </recommendedName>
</protein>